<evidence type="ECO:0000256" key="1">
    <source>
        <dbReference type="SAM" id="Phobius"/>
    </source>
</evidence>
<dbReference type="HOGENOM" id="CLU_2021476_0_0_2"/>
<keyword evidence="3" id="KW-1185">Reference proteome</keyword>
<reference evidence="2 3" key="1">
    <citation type="journal article" date="2007" name="Archaea">
        <title>The genome of Hyperthermus butylicus: a sulfur-reducing, peptide fermenting, neutrophilic Crenarchaeote growing up to 108 degrees C.</title>
        <authorList>
            <person name="Brugger K."/>
            <person name="Chen L."/>
            <person name="Stark M."/>
            <person name="Zibat A."/>
            <person name="Redder P."/>
            <person name="Ruepp A."/>
            <person name="Awayez M."/>
            <person name="She Q."/>
            <person name="Garrett R.A."/>
            <person name="Klenk H.P."/>
        </authorList>
    </citation>
    <scope>NUCLEOTIDE SEQUENCE [LARGE SCALE GENOMIC DNA]</scope>
    <source>
        <strain evidence="3">DSM 5456 / JCM 9403 / PLM1-5</strain>
    </source>
</reference>
<gene>
    <name evidence="2" type="ordered locus">Hbut_0602</name>
</gene>
<evidence type="ECO:0000313" key="3">
    <source>
        <dbReference type="Proteomes" id="UP000002593"/>
    </source>
</evidence>
<feature type="transmembrane region" description="Helical" evidence="1">
    <location>
        <begin position="64"/>
        <end position="89"/>
    </location>
</feature>
<dbReference type="InterPro" id="IPR058286">
    <property type="entry name" value="DUF7980"/>
</dbReference>
<organism evidence="2 3">
    <name type="scientific">Hyperthermus butylicus (strain DSM 5456 / JCM 9403 / PLM1-5)</name>
    <dbReference type="NCBI Taxonomy" id="415426"/>
    <lineage>
        <taxon>Archaea</taxon>
        <taxon>Thermoproteota</taxon>
        <taxon>Thermoprotei</taxon>
        <taxon>Desulfurococcales</taxon>
        <taxon>Pyrodictiaceae</taxon>
        <taxon>Hyperthermus</taxon>
    </lineage>
</organism>
<dbReference type="Pfam" id="PF25937">
    <property type="entry name" value="DUF7980"/>
    <property type="match status" value="1"/>
</dbReference>
<dbReference type="eggNOG" id="arCOG07754">
    <property type="taxonomic scope" value="Archaea"/>
</dbReference>
<accession>A2BKF0</accession>
<dbReference type="EnsemblBacteria" id="ABM80461">
    <property type="protein sequence ID" value="ABM80461"/>
    <property type="gene ID" value="Hbut_0602"/>
</dbReference>
<dbReference type="Proteomes" id="UP000002593">
    <property type="component" value="Chromosome"/>
</dbReference>
<keyword evidence="1" id="KW-0472">Membrane</keyword>
<dbReference type="EMBL" id="CP000493">
    <property type="protein sequence ID" value="ABM80461.1"/>
    <property type="molecule type" value="Genomic_DNA"/>
</dbReference>
<feature type="transmembrane region" description="Helical" evidence="1">
    <location>
        <begin position="101"/>
        <end position="121"/>
    </location>
</feature>
<dbReference type="KEGG" id="hbu:Hbut_0602"/>
<keyword evidence="1" id="KW-1133">Transmembrane helix</keyword>
<dbReference type="OrthoDB" id="290724at2157"/>
<dbReference type="AlphaFoldDB" id="A2BKF0"/>
<protein>
    <submittedName>
        <fullName evidence="2">Uncharacterized protein</fullName>
    </submittedName>
</protein>
<evidence type="ECO:0000313" key="2">
    <source>
        <dbReference type="EMBL" id="ABM80461.1"/>
    </source>
</evidence>
<proteinExistence type="predicted"/>
<dbReference type="RefSeq" id="WP_011821779.1">
    <property type="nucleotide sequence ID" value="NC_008818.1"/>
</dbReference>
<dbReference type="STRING" id="415426.Hbut_0602"/>
<feature type="transmembrane region" description="Helical" evidence="1">
    <location>
        <begin position="20"/>
        <end position="38"/>
    </location>
</feature>
<keyword evidence="1" id="KW-0812">Transmembrane</keyword>
<dbReference type="GeneID" id="4782494"/>
<sequence length="122" mass="13419">MQVLRRTQHGDMRKELRVRLGWGLVAVVGYILSPLSWWNDLFVNIPLAILAGKLFELAGLRFVYGFYLGYLLTNIAGMVLLVLGVGGAVKGYANRRELVKVILIAAIYSTAVYPVLVALGLA</sequence>
<name>A2BKF0_HYPBU</name>